<dbReference type="GO" id="GO:0004673">
    <property type="term" value="F:protein histidine kinase activity"/>
    <property type="evidence" value="ECO:0007669"/>
    <property type="project" value="UniProtKB-EC"/>
</dbReference>
<dbReference type="EC" id="2.7.13.3" evidence="3"/>
<dbReference type="GO" id="GO:0005524">
    <property type="term" value="F:ATP binding"/>
    <property type="evidence" value="ECO:0007669"/>
    <property type="project" value="UniProtKB-KW"/>
</dbReference>
<evidence type="ECO:0000313" key="12">
    <source>
        <dbReference type="EMBL" id="HJC72508.1"/>
    </source>
</evidence>
<dbReference type="InterPro" id="IPR005467">
    <property type="entry name" value="His_kinase_dom"/>
</dbReference>
<dbReference type="PROSITE" id="PS50109">
    <property type="entry name" value="HIS_KIN"/>
    <property type="match status" value="1"/>
</dbReference>
<dbReference type="Gene3D" id="3.30.565.10">
    <property type="entry name" value="Histidine kinase-like ATPase, C-terminal domain"/>
    <property type="match status" value="1"/>
</dbReference>
<keyword evidence="10" id="KW-0472">Membrane</keyword>
<dbReference type="InterPro" id="IPR004358">
    <property type="entry name" value="Sig_transdc_His_kin-like_C"/>
</dbReference>
<dbReference type="Pfam" id="PF02518">
    <property type="entry name" value="HATPase_c"/>
    <property type="match status" value="1"/>
</dbReference>
<dbReference type="AlphaFoldDB" id="A0A9D2TKV9"/>
<gene>
    <name evidence="12" type="ORF">H9698_06910</name>
</gene>
<evidence type="ECO:0000256" key="8">
    <source>
        <dbReference type="ARBA" id="ARBA00022989"/>
    </source>
</evidence>
<evidence type="ECO:0000256" key="5">
    <source>
        <dbReference type="ARBA" id="ARBA00022679"/>
    </source>
</evidence>
<name>A0A9D2TKV9_9FIRM</name>
<reference evidence="12" key="2">
    <citation type="submission" date="2021-04" db="EMBL/GenBank/DDBJ databases">
        <authorList>
            <person name="Gilroy R."/>
        </authorList>
    </citation>
    <scope>NUCLEOTIDE SEQUENCE</scope>
    <source>
        <strain evidence="12">5933</strain>
    </source>
</reference>
<evidence type="ECO:0000256" key="4">
    <source>
        <dbReference type="ARBA" id="ARBA00022553"/>
    </source>
</evidence>
<keyword evidence="7" id="KW-0418">Kinase</keyword>
<dbReference type="EMBL" id="DWWA01000033">
    <property type="protein sequence ID" value="HJC72508.1"/>
    <property type="molecule type" value="Genomic_DNA"/>
</dbReference>
<evidence type="ECO:0000313" key="13">
    <source>
        <dbReference type="Proteomes" id="UP000823918"/>
    </source>
</evidence>
<sequence>MEGNEVQLKQLVSILLDNAIRHNQPNGTVEVVLKREKRHAVLCVSNEGEPIPEQQRERLFERFYQTDSARAHSGHYGLGLAIAKAIVTAHKGTIAVRCPAGRIEFCVRFLLKR</sequence>
<proteinExistence type="predicted"/>
<feature type="domain" description="Histidine kinase" evidence="11">
    <location>
        <begin position="1"/>
        <end position="113"/>
    </location>
</feature>
<keyword evidence="6" id="KW-0812">Transmembrane</keyword>
<organism evidence="12 13">
    <name type="scientific">Candidatus Ruthenibacterium merdavium</name>
    <dbReference type="NCBI Taxonomy" id="2838752"/>
    <lineage>
        <taxon>Bacteria</taxon>
        <taxon>Bacillati</taxon>
        <taxon>Bacillota</taxon>
        <taxon>Clostridia</taxon>
        <taxon>Eubacteriales</taxon>
        <taxon>Oscillospiraceae</taxon>
        <taxon>Ruthenibacterium</taxon>
    </lineage>
</organism>
<dbReference type="GO" id="GO:0005886">
    <property type="term" value="C:plasma membrane"/>
    <property type="evidence" value="ECO:0007669"/>
    <property type="project" value="TreeGrafter"/>
</dbReference>
<keyword evidence="12" id="KW-0547">Nucleotide-binding</keyword>
<comment type="caution">
    <text evidence="12">The sequence shown here is derived from an EMBL/GenBank/DDBJ whole genome shotgun (WGS) entry which is preliminary data.</text>
</comment>
<evidence type="ECO:0000256" key="9">
    <source>
        <dbReference type="ARBA" id="ARBA00023012"/>
    </source>
</evidence>
<evidence type="ECO:0000256" key="1">
    <source>
        <dbReference type="ARBA" id="ARBA00000085"/>
    </source>
</evidence>
<dbReference type="InterPro" id="IPR050428">
    <property type="entry name" value="TCS_sensor_his_kinase"/>
</dbReference>
<keyword evidence="9" id="KW-0902">Two-component regulatory system</keyword>
<protein>
    <recommendedName>
        <fullName evidence="3">histidine kinase</fullName>
        <ecNumber evidence="3">2.7.13.3</ecNumber>
    </recommendedName>
</protein>
<accession>A0A9D2TKV9</accession>
<comment type="subcellular location">
    <subcellularLocation>
        <location evidence="2">Membrane</location>
    </subcellularLocation>
</comment>
<evidence type="ECO:0000259" key="11">
    <source>
        <dbReference type="PROSITE" id="PS50109"/>
    </source>
</evidence>
<keyword evidence="8" id="KW-1133">Transmembrane helix</keyword>
<reference evidence="12" key="1">
    <citation type="journal article" date="2021" name="PeerJ">
        <title>Extensive microbial diversity within the chicken gut microbiome revealed by metagenomics and culture.</title>
        <authorList>
            <person name="Gilroy R."/>
            <person name="Ravi A."/>
            <person name="Getino M."/>
            <person name="Pursley I."/>
            <person name="Horton D.L."/>
            <person name="Alikhan N.F."/>
            <person name="Baker D."/>
            <person name="Gharbi K."/>
            <person name="Hall N."/>
            <person name="Watson M."/>
            <person name="Adriaenssens E.M."/>
            <person name="Foster-Nyarko E."/>
            <person name="Jarju S."/>
            <person name="Secka A."/>
            <person name="Antonio M."/>
            <person name="Oren A."/>
            <person name="Chaudhuri R.R."/>
            <person name="La Ragione R."/>
            <person name="Hildebrand F."/>
            <person name="Pallen M.J."/>
        </authorList>
    </citation>
    <scope>NUCLEOTIDE SEQUENCE</scope>
    <source>
        <strain evidence="12">5933</strain>
    </source>
</reference>
<dbReference type="SUPFAM" id="SSF55874">
    <property type="entry name" value="ATPase domain of HSP90 chaperone/DNA topoisomerase II/histidine kinase"/>
    <property type="match status" value="1"/>
</dbReference>
<evidence type="ECO:0000256" key="6">
    <source>
        <dbReference type="ARBA" id="ARBA00022692"/>
    </source>
</evidence>
<dbReference type="InterPro" id="IPR036890">
    <property type="entry name" value="HATPase_C_sf"/>
</dbReference>
<dbReference type="SMART" id="SM00387">
    <property type="entry name" value="HATPase_c"/>
    <property type="match status" value="1"/>
</dbReference>
<dbReference type="PANTHER" id="PTHR45436:SF5">
    <property type="entry name" value="SENSOR HISTIDINE KINASE TRCS"/>
    <property type="match status" value="1"/>
</dbReference>
<evidence type="ECO:0000256" key="7">
    <source>
        <dbReference type="ARBA" id="ARBA00022777"/>
    </source>
</evidence>
<dbReference type="GO" id="GO:0000160">
    <property type="term" value="P:phosphorelay signal transduction system"/>
    <property type="evidence" value="ECO:0007669"/>
    <property type="project" value="UniProtKB-KW"/>
</dbReference>
<keyword evidence="5" id="KW-0808">Transferase</keyword>
<dbReference type="Proteomes" id="UP000823918">
    <property type="component" value="Unassembled WGS sequence"/>
</dbReference>
<dbReference type="PANTHER" id="PTHR45436">
    <property type="entry name" value="SENSOR HISTIDINE KINASE YKOH"/>
    <property type="match status" value="1"/>
</dbReference>
<evidence type="ECO:0000256" key="10">
    <source>
        <dbReference type="ARBA" id="ARBA00023136"/>
    </source>
</evidence>
<keyword evidence="12" id="KW-0067">ATP-binding</keyword>
<evidence type="ECO:0000256" key="3">
    <source>
        <dbReference type="ARBA" id="ARBA00012438"/>
    </source>
</evidence>
<evidence type="ECO:0000256" key="2">
    <source>
        <dbReference type="ARBA" id="ARBA00004370"/>
    </source>
</evidence>
<comment type="catalytic activity">
    <reaction evidence="1">
        <text>ATP + protein L-histidine = ADP + protein N-phospho-L-histidine.</text>
        <dbReference type="EC" id="2.7.13.3"/>
    </reaction>
</comment>
<dbReference type="InterPro" id="IPR003594">
    <property type="entry name" value="HATPase_dom"/>
</dbReference>
<dbReference type="PRINTS" id="PR00344">
    <property type="entry name" value="BCTRLSENSOR"/>
</dbReference>
<keyword evidence="4" id="KW-0597">Phosphoprotein</keyword>